<evidence type="ECO:0000313" key="2">
    <source>
        <dbReference type="Proteomes" id="UP000000788"/>
    </source>
</evidence>
<organism evidence="1 2">
    <name type="scientific">Prochlorococcus marinus (strain MIT 9211)</name>
    <dbReference type="NCBI Taxonomy" id="93059"/>
    <lineage>
        <taxon>Bacteria</taxon>
        <taxon>Bacillati</taxon>
        <taxon>Cyanobacteriota</taxon>
        <taxon>Cyanophyceae</taxon>
        <taxon>Synechococcales</taxon>
        <taxon>Prochlorococcaceae</taxon>
        <taxon>Prochlorococcus</taxon>
    </lineage>
</organism>
<dbReference type="Proteomes" id="UP000000788">
    <property type="component" value="Chromosome"/>
</dbReference>
<dbReference type="HOGENOM" id="CLU_2919057_0_0_3"/>
<reference evidence="1 2" key="1">
    <citation type="journal article" date="2007" name="PLoS Genet.">
        <title>Patterns and implications of gene gain and loss in the evolution of Prochlorococcus.</title>
        <authorList>
            <person name="Kettler G.C."/>
            <person name="Martiny A.C."/>
            <person name="Huang K."/>
            <person name="Zucker J."/>
            <person name="Coleman M.L."/>
            <person name="Rodrigue S."/>
            <person name="Chen F."/>
            <person name="Lapidus A."/>
            <person name="Ferriera S."/>
            <person name="Johnson J."/>
            <person name="Steglich C."/>
            <person name="Church G.M."/>
            <person name="Richardson P."/>
            <person name="Chisholm S.W."/>
        </authorList>
    </citation>
    <scope>NUCLEOTIDE SEQUENCE [LARGE SCALE GENOMIC DNA]</scope>
    <source>
        <strain evidence="2">MIT 9211</strain>
    </source>
</reference>
<sequence>MAVINWKNNRPLVKINLGEVFNMKPAKEKKQALKNNGIAKEKHQELDNYLRVLFKGGFWLS</sequence>
<dbReference type="STRING" id="93059.P9211_06691"/>
<proteinExistence type="predicted"/>
<keyword evidence="2" id="KW-1185">Reference proteome</keyword>
<dbReference type="RefSeq" id="WP_012195222.1">
    <property type="nucleotide sequence ID" value="NC_009976.1"/>
</dbReference>
<accession>A9B9T8</accession>
<protein>
    <submittedName>
        <fullName evidence="1">Uncharacterized protein</fullName>
    </submittedName>
</protein>
<gene>
    <name evidence="1" type="ordered locus">P9211_06691</name>
</gene>
<evidence type="ECO:0000313" key="1">
    <source>
        <dbReference type="EMBL" id="ABX08600.1"/>
    </source>
</evidence>
<dbReference type="EMBL" id="CP000878">
    <property type="protein sequence ID" value="ABX08600.1"/>
    <property type="molecule type" value="Genomic_DNA"/>
</dbReference>
<dbReference type="KEGG" id="pmj:P9211_06691"/>
<dbReference type="AlphaFoldDB" id="A9B9T8"/>
<name>A9B9T8_PROM4</name>